<keyword evidence="15" id="KW-0676">Redox-active center</keyword>
<dbReference type="EMBL" id="HBUF01018318">
    <property type="protein sequence ID" value="CAG6610421.1"/>
    <property type="molecule type" value="Transcribed_RNA"/>
</dbReference>
<feature type="signal peptide" evidence="19">
    <location>
        <begin position="1"/>
        <end position="20"/>
    </location>
</feature>
<dbReference type="GO" id="GO:0034975">
    <property type="term" value="P:protein folding in endoplasmic reticulum"/>
    <property type="evidence" value="ECO:0007669"/>
    <property type="project" value="InterPro"/>
</dbReference>
<comment type="cofactor">
    <cofactor evidence="1 17">
        <name>FAD</name>
        <dbReference type="ChEBI" id="CHEBI:57692"/>
    </cofactor>
</comment>
<dbReference type="InterPro" id="IPR037192">
    <property type="entry name" value="ERO1-like_sf"/>
</dbReference>
<feature type="binding site" evidence="17">
    <location>
        <position position="248"/>
    </location>
    <ligand>
        <name>FAD</name>
        <dbReference type="ChEBI" id="CHEBI:57692"/>
    </ligand>
</feature>
<dbReference type="GO" id="GO:0005789">
    <property type="term" value="C:endoplasmic reticulum membrane"/>
    <property type="evidence" value="ECO:0007669"/>
    <property type="project" value="UniProtKB-SubCell"/>
</dbReference>
<evidence type="ECO:0000313" key="20">
    <source>
        <dbReference type="EMBL" id="CAG6706351.1"/>
    </source>
</evidence>
<evidence type="ECO:0000256" key="1">
    <source>
        <dbReference type="ARBA" id="ARBA00001974"/>
    </source>
</evidence>
<evidence type="ECO:0000256" key="16">
    <source>
        <dbReference type="PIRSR" id="PIRSR017205-1"/>
    </source>
</evidence>
<feature type="chain" id="PRO_5036428729" evidence="19">
    <location>
        <begin position="21"/>
        <end position="461"/>
    </location>
</feature>
<evidence type="ECO:0000256" key="8">
    <source>
        <dbReference type="ARBA" id="ARBA00022824"/>
    </source>
</evidence>
<dbReference type="Pfam" id="PF04137">
    <property type="entry name" value="ERO1"/>
    <property type="match status" value="1"/>
</dbReference>
<feature type="active site" description="Nucleophile" evidence="16">
    <location>
        <position position="390"/>
    </location>
</feature>
<dbReference type="EMBL" id="HBUF01508616">
    <property type="protein sequence ID" value="CAG6746228.1"/>
    <property type="molecule type" value="Transcribed_RNA"/>
</dbReference>
<evidence type="ECO:0000256" key="5">
    <source>
        <dbReference type="ARBA" id="ARBA00022448"/>
    </source>
</evidence>
<evidence type="ECO:0000256" key="4">
    <source>
        <dbReference type="ARBA" id="ARBA00011802"/>
    </source>
</evidence>
<keyword evidence="6" id="KW-0285">Flavoprotein</keyword>
<evidence type="ECO:0000256" key="17">
    <source>
        <dbReference type="PIRSR" id="PIRSR017205-2"/>
    </source>
</evidence>
<evidence type="ECO:0000256" key="2">
    <source>
        <dbReference type="ARBA" id="ARBA00004367"/>
    </source>
</evidence>
<dbReference type="EMBL" id="HBUF01343171">
    <property type="protein sequence ID" value="CAG6706354.1"/>
    <property type="molecule type" value="Transcribed_RNA"/>
</dbReference>
<dbReference type="AlphaFoldDB" id="A0A8D8UK90"/>
<keyword evidence="12" id="KW-0472">Membrane</keyword>
<name>A0A8D8UK90_9HEMI</name>
<organism evidence="20">
    <name type="scientific">Cacopsylla melanoneura</name>
    <dbReference type="NCBI Taxonomy" id="428564"/>
    <lineage>
        <taxon>Eukaryota</taxon>
        <taxon>Metazoa</taxon>
        <taxon>Ecdysozoa</taxon>
        <taxon>Arthropoda</taxon>
        <taxon>Hexapoda</taxon>
        <taxon>Insecta</taxon>
        <taxon>Pterygota</taxon>
        <taxon>Neoptera</taxon>
        <taxon>Paraneoptera</taxon>
        <taxon>Hemiptera</taxon>
        <taxon>Sternorrhyncha</taxon>
        <taxon>Psylloidea</taxon>
        <taxon>Psyllidae</taxon>
        <taxon>Psyllinae</taxon>
        <taxon>Cacopsylla</taxon>
    </lineage>
</organism>
<comment type="similarity">
    <text evidence="3">Belongs to the EROs family.</text>
</comment>
<dbReference type="PANTHER" id="PTHR12613:SF0">
    <property type="entry name" value="ERO1-LIKE PROTEIN"/>
    <property type="match status" value="1"/>
</dbReference>
<accession>A0A8D8UK90</accession>
<protein>
    <submittedName>
        <fullName evidence="20">Ero1-like protein</fullName>
    </submittedName>
</protein>
<evidence type="ECO:0000256" key="9">
    <source>
        <dbReference type="ARBA" id="ARBA00022827"/>
    </source>
</evidence>
<evidence type="ECO:0000256" key="6">
    <source>
        <dbReference type="ARBA" id="ARBA00022630"/>
    </source>
</evidence>
<feature type="binding site" evidence="17">
    <location>
        <position position="245"/>
    </location>
    <ligand>
        <name>FAD</name>
        <dbReference type="ChEBI" id="CHEBI:57692"/>
    </ligand>
</feature>
<dbReference type="GO" id="GO:0015035">
    <property type="term" value="F:protein-disulfide reductase activity"/>
    <property type="evidence" value="ECO:0007669"/>
    <property type="project" value="InterPro"/>
</dbReference>
<dbReference type="EMBL" id="HBUF01343170">
    <property type="protein sequence ID" value="CAG6706351.1"/>
    <property type="molecule type" value="Transcribed_RNA"/>
</dbReference>
<dbReference type="EMBL" id="HBUF01343172">
    <property type="protein sequence ID" value="CAG6706357.1"/>
    <property type="molecule type" value="Transcribed_RNA"/>
</dbReference>
<dbReference type="GO" id="GO:0016972">
    <property type="term" value="F:thiol oxidase activity"/>
    <property type="evidence" value="ECO:0007669"/>
    <property type="project" value="InterPro"/>
</dbReference>
<evidence type="ECO:0000256" key="11">
    <source>
        <dbReference type="ARBA" id="ARBA00023002"/>
    </source>
</evidence>
<keyword evidence="9 17" id="KW-0274">FAD</keyword>
<feature type="disulfide bond" description="Redox-active" evidence="18">
    <location>
        <begin position="91"/>
        <end position="96"/>
    </location>
</feature>
<keyword evidence="10" id="KW-0249">Electron transport</keyword>
<dbReference type="InterPro" id="IPR007266">
    <property type="entry name" value="Ero1"/>
</dbReference>
<keyword evidence="5" id="KW-0813">Transport</keyword>
<feature type="binding site" evidence="17">
    <location>
        <position position="190"/>
    </location>
    <ligand>
        <name>FAD</name>
        <dbReference type="ChEBI" id="CHEBI:57692"/>
    </ligand>
</feature>
<feature type="disulfide bond" evidence="18">
    <location>
        <begin position="136"/>
        <end position="170"/>
    </location>
</feature>
<dbReference type="EMBL" id="HBUF01018316">
    <property type="protein sequence ID" value="CAG6610413.1"/>
    <property type="molecule type" value="Transcribed_RNA"/>
</dbReference>
<keyword evidence="7 19" id="KW-0732">Signal</keyword>
<feature type="binding site" evidence="17">
    <location>
        <position position="192"/>
    </location>
    <ligand>
        <name>FAD</name>
        <dbReference type="ChEBI" id="CHEBI:57692"/>
    </ligand>
</feature>
<dbReference type="GO" id="GO:0071949">
    <property type="term" value="F:FAD binding"/>
    <property type="evidence" value="ECO:0007669"/>
    <property type="project" value="InterPro"/>
</dbReference>
<evidence type="ECO:0000256" key="13">
    <source>
        <dbReference type="ARBA" id="ARBA00023157"/>
    </source>
</evidence>
<feature type="active site" evidence="16">
    <location>
        <position position="393"/>
    </location>
</feature>
<evidence type="ECO:0000256" key="3">
    <source>
        <dbReference type="ARBA" id="ARBA00008277"/>
    </source>
</evidence>
<comment type="subcellular location">
    <subcellularLocation>
        <location evidence="2">Endoplasmic reticulum membrane</location>
        <topology evidence="2">Peripheral membrane protein</topology>
        <orientation evidence="2">Lumenal side</orientation>
    </subcellularLocation>
</comment>
<dbReference type="PANTHER" id="PTHR12613">
    <property type="entry name" value="ERO1-RELATED"/>
    <property type="match status" value="1"/>
</dbReference>
<keyword evidence="14" id="KW-0325">Glycoprotein</keyword>
<dbReference type="EMBL" id="HBUF01198735">
    <property type="protein sequence ID" value="CAG6661094.1"/>
    <property type="molecule type" value="Transcribed_RNA"/>
</dbReference>
<dbReference type="SUPFAM" id="SSF110019">
    <property type="entry name" value="ERO1-like"/>
    <property type="match status" value="1"/>
</dbReference>
<proteinExistence type="inferred from homology"/>
<dbReference type="EMBL" id="HBUF01508615">
    <property type="protein sequence ID" value="CAG6746227.1"/>
    <property type="molecule type" value="Transcribed_RNA"/>
</dbReference>
<keyword evidence="8" id="KW-0256">Endoplasmic reticulum</keyword>
<evidence type="ECO:0000256" key="12">
    <source>
        <dbReference type="ARBA" id="ARBA00023136"/>
    </source>
</evidence>
<sequence length="461" mass="53297">MYLIFFECFILICLGLNTRAKDGIDLTAEEYCFCKLQGQINDCNCDVDTVDSYNNVKIQPRLQTIVLKDYFKFFQVNLKQSCPFWYDDFKCSMRYCSVEHCTEADIPDGLRAKKKYSSTLIKLDRHERDRATSSDCTDEDLGFLNTTISETAKEEFALWQAHDDAQDNFCTLPDEDGTSEYVDLTLNEERYTGYSGPSAHRIWMSIYTENCFRPETSSNHYGVLIPSSHLQGMCLEKRVFYRVISGLHSSINIHLCAKYLLSDRNSISPWKSEAKWSMNVDEFRRRFSPEFTQSEGPVWLQNLYFVYLLELKAIAKAAPYLEQELYYTGNLREDQETRSAIHDFLKVVKDFPAHFDETAMFTGGDEAAKLKDSFRSHFRNISSIMDCVGCEKCKLWGKLQIQGLGTALKILFSGKFDQKPTLTPKTQQFHLKRGEIVALFNSITRLSSSISHLETFRNLMR</sequence>
<reference evidence="20" key="1">
    <citation type="submission" date="2021-05" db="EMBL/GenBank/DDBJ databases">
        <authorList>
            <person name="Alioto T."/>
            <person name="Alioto T."/>
            <person name="Gomez Garrido J."/>
        </authorList>
    </citation>
    <scope>NUCLEOTIDE SEQUENCE</scope>
</reference>
<comment type="subunit">
    <text evidence="4">May function both as a monomer and a homodimer.</text>
</comment>
<evidence type="ECO:0000256" key="14">
    <source>
        <dbReference type="ARBA" id="ARBA00023180"/>
    </source>
</evidence>
<feature type="disulfide bond" description="Redox-active" evidence="18">
    <location>
        <begin position="390"/>
        <end position="393"/>
    </location>
</feature>
<evidence type="ECO:0000256" key="10">
    <source>
        <dbReference type="ARBA" id="ARBA00022982"/>
    </source>
</evidence>
<evidence type="ECO:0000256" key="18">
    <source>
        <dbReference type="PIRSR" id="PIRSR017205-3"/>
    </source>
</evidence>
<keyword evidence="11" id="KW-0560">Oxidoreductase</keyword>
<keyword evidence="13 18" id="KW-1015">Disulfide bond</keyword>
<dbReference type="PIRSF" id="PIRSF017205">
    <property type="entry name" value="ERO1"/>
    <property type="match status" value="1"/>
</dbReference>
<evidence type="ECO:0000256" key="7">
    <source>
        <dbReference type="ARBA" id="ARBA00022729"/>
    </source>
</evidence>
<dbReference type="EMBL" id="HBUF01018317">
    <property type="protein sequence ID" value="CAG6610417.1"/>
    <property type="molecule type" value="Transcribed_RNA"/>
</dbReference>
<feature type="binding site" evidence="17">
    <location>
        <position position="203"/>
    </location>
    <ligand>
        <name>FAD</name>
        <dbReference type="ChEBI" id="CHEBI:57692"/>
    </ligand>
</feature>
<dbReference type="EMBL" id="HBUF01198736">
    <property type="protein sequence ID" value="CAG6661095.1"/>
    <property type="molecule type" value="Transcribed_RNA"/>
</dbReference>
<evidence type="ECO:0000256" key="19">
    <source>
        <dbReference type="SAM" id="SignalP"/>
    </source>
</evidence>
<feature type="binding site" evidence="17">
    <location>
        <position position="286"/>
    </location>
    <ligand>
        <name>FAD</name>
        <dbReference type="ChEBI" id="CHEBI:57692"/>
    </ligand>
</feature>
<evidence type="ECO:0000256" key="15">
    <source>
        <dbReference type="ARBA" id="ARBA00023284"/>
    </source>
</evidence>